<accession>A0A2H0PVM6</accession>
<keyword evidence="1" id="KW-0472">Membrane</keyword>
<dbReference type="AlphaFoldDB" id="A0A2H0PVM6"/>
<feature type="transmembrane region" description="Helical" evidence="1">
    <location>
        <begin position="6"/>
        <end position="27"/>
    </location>
</feature>
<gene>
    <name evidence="3" type="ORF">COV41_03150</name>
</gene>
<feature type="non-terminal residue" evidence="3">
    <location>
        <position position="1"/>
    </location>
</feature>
<keyword evidence="1" id="KW-0812">Transmembrane</keyword>
<evidence type="ECO:0000313" key="3">
    <source>
        <dbReference type="EMBL" id="PIR25325.1"/>
    </source>
</evidence>
<organism evidence="3 4">
    <name type="scientific">Candidatus Brennerbacteria bacterium CG11_big_fil_rev_8_21_14_0_20_43_10</name>
    <dbReference type="NCBI Taxonomy" id="1974523"/>
    <lineage>
        <taxon>Bacteria</taxon>
        <taxon>Candidatus Brenneribacteriota</taxon>
    </lineage>
</organism>
<feature type="domain" description="Protein export membrane protein SecD/SecF C-terminal" evidence="2">
    <location>
        <begin position="3"/>
        <end position="29"/>
    </location>
</feature>
<protein>
    <submittedName>
        <fullName evidence="3">Protein translocase subunit SecF</fullName>
    </submittedName>
</protein>
<keyword evidence="1" id="KW-1133">Transmembrane helix</keyword>
<reference evidence="3 4" key="1">
    <citation type="submission" date="2017-09" db="EMBL/GenBank/DDBJ databases">
        <title>Depth-based differentiation of microbial function through sediment-hosted aquifers and enrichment of novel symbionts in the deep terrestrial subsurface.</title>
        <authorList>
            <person name="Probst A.J."/>
            <person name="Ladd B."/>
            <person name="Jarett J.K."/>
            <person name="Geller-Mcgrath D.E."/>
            <person name="Sieber C.M."/>
            <person name="Emerson J.B."/>
            <person name="Anantharaman K."/>
            <person name="Thomas B.C."/>
            <person name="Malmstrom R."/>
            <person name="Stieglmeier M."/>
            <person name="Klingl A."/>
            <person name="Woyke T."/>
            <person name="Ryan C.M."/>
            <person name="Banfield J.F."/>
        </authorList>
    </citation>
    <scope>NUCLEOTIDE SEQUENCE [LARGE SCALE GENOMIC DNA]</scope>
    <source>
        <strain evidence="3">CG11_big_fil_rev_8_21_14_0_20_43_10</strain>
    </source>
</reference>
<evidence type="ECO:0000259" key="2">
    <source>
        <dbReference type="Pfam" id="PF02355"/>
    </source>
</evidence>
<name>A0A2H0PVM6_9BACT</name>
<dbReference type="Pfam" id="PF02355">
    <property type="entry name" value="SecD_SecF_C"/>
    <property type="match status" value="1"/>
</dbReference>
<comment type="caution">
    <text evidence="3">The sequence shown here is derived from an EMBL/GenBank/DDBJ whole genome shotgun (WGS) entry which is preliminary data.</text>
</comment>
<dbReference type="Proteomes" id="UP000236846">
    <property type="component" value="Unassembled WGS sequence"/>
</dbReference>
<sequence length="38" mass="4506">QWFIMALMIGISTGMYSSIFIASTLLVDVWKWQQRRNN</sequence>
<evidence type="ECO:0000313" key="4">
    <source>
        <dbReference type="Proteomes" id="UP000236846"/>
    </source>
</evidence>
<dbReference type="EMBL" id="PCXE01000061">
    <property type="protein sequence ID" value="PIR25325.1"/>
    <property type="molecule type" value="Genomic_DNA"/>
</dbReference>
<dbReference type="InterPro" id="IPR048634">
    <property type="entry name" value="SecD_SecF_C"/>
</dbReference>
<evidence type="ECO:0000256" key="1">
    <source>
        <dbReference type="SAM" id="Phobius"/>
    </source>
</evidence>
<proteinExistence type="predicted"/>